<dbReference type="Pfam" id="PF05025">
    <property type="entry name" value="RbsD_FucU"/>
    <property type="match status" value="1"/>
</dbReference>
<dbReference type="GO" id="GO:0048029">
    <property type="term" value="F:monosaccharide binding"/>
    <property type="evidence" value="ECO:0007669"/>
    <property type="project" value="InterPro"/>
</dbReference>
<keyword evidence="4 6" id="KW-0413">Isomerase</keyword>
<evidence type="ECO:0000256" key="4">
    <source>
        <dbReference type="ARBA" id="ARBA00023235"/>
    </source>
</evidence>
<keyword evidence="5 6" id="KW-0119">Carbohydrate metabolism</keyword>
<dbReference type="GO" id="GO:0062193">
    <property type="term" value="F:D-ribose pyranase activity"/>
    <property type="evidence" value="ECO:0007669"/>
    <property type="project" value="UniProtKB-EC"/>
</dbReference>
<dbReference type="InterPro" id="IPR007721">
    <property type="entry name" value="RbsD_FucU"/>
</dbReference>
<feature type="binding site" evidence="6">
    <location>
        <position position="28"/>
    </location>
    <ligand>
        <name>substrate</name>
    </ligand>
</feature>
<dbReference type="AlphaFoldDB" id="A0A0L0QM48"/>
<dbReference type="NCBIfam" id="NF008761">
    <property type="entry name" value="PRK11797.1"/>
    <property type="match status" value="1"/>
</dbReference>
<dbReference type="PANTHER" id="PTHR37831">
    <property type="entry name" value="D-RIBOSE PYRANASE"/>
    <property type="match status" value="1"/>
</dbReference>
<dbReference type="SUPFAM" id="SSF102546">
    <property type="entry name" value="RbsD-like"/>
    <property type="match status" value="1"/>
</dbReference>
<name>A0A0L0QM48_VIRPA</name>
<dbReference type="InterPro" id="IPR023750">
    <property type="entry name" value="RbsD-like_sf"/>
</dbReference>
<dbReference type="OrthoDB" id="9805009at2"/>
<dbReference type="Proteomes" id="UP000036780">
    <property type="component" value="Unassembled WGS sequence"/>
</dbReference>
<evidence type="ECO:0000256" key="6">
    <source>
        <dbReference type="HAMAP-Rule" id="MF_01661"/>
    </source>
</evidence>
<keyword evidence="8" id="KW-1185">Reference proteome</keyword>
<evidence type="ECO:0000256" key="3">
    <source>
        <dbReference type="ARBA" id="ARBA00022490"/>
    </source>
</evidence>
<comment type="function">
    <text evidence="6">Catalyzes the interconversion of beta-pyran and beta-furan forms of D-ribose.</text>
</comment>
<feature type="binding site" evidence="6">
    <location>
        <begin position="120"/>
        <end position="122"/>
    </location>
    <ligand>
        <name>substrate</name>
    </ligand>
</feature>
<dbReference type="Gene3D" id="3.40.1650.10">
    <property type="entry name" value="RbsD-like domain"/>
    <property type="match status" value="1"/>
</dbReference>
<comment type="subcellular location">
    <subcellularLocation>
        <location evidence="6">Cytoplasm</location>
    </subcellularLocation>
</comment>
<dbReference type="UniPathway" id="UPA00916">
    <property type="reaction ID" value="UER00888"/>
</dbReference>
<dbReference type="PANTHER" id="PTHR37831:SF1">
    <property type="entry name" value="D-RIBOSE PYRANASE"/>
    <property type="match status" value="1"/>
</dbReference>
<feature type="binding site" evidence="6">
    <location>
        <position position="98"/>
    </location>
    <ligand>
        <name>substrate</name>
    </ligand>
</feature>
<dbReference type="GeneID" id="66872444"/>
<accession>A0A0L0QM48</accession>
<evidence type="ECO:0000313" key="8">
    <source>
        <dbReference type="Proteomes" id="UP000036780"/>
    </source>
</evidence>
<dbReference type="GO" id="GO:0019303">
    <property type="term" value="P:D-ribose catabolic process"/>
    <property type="evidence" value="ECO:0007669"/>
    <property type="project" value="UniProtKB-UniRule"/>
</dbReference>
<reference evidence="8" key="1">
    <citation type="submission" date="2015-07" db="EMBL/GenBank/DDBJ databases">
        <title>Fjat-10053 dsm26.</title>
        <authorList>
            <person name="Liu B."/>
            <person name="Wang J."/>
            <person name="Zhu Y."/>
            <person name="Liu G."/>
            <person name="Chen Q."/>
            <person name="Chen Z."/>
            <person name="Lan J."/>
            <person name="Che J."/>
            <person name="Ge C."/>
            <person name="Shi H."/>
            <person name="Pan Z."/>
            <person name="Liu X."/>
        </authorList>
    </citation>
    <scope>NUCLEOTIDE SEQUENCE [LARGE SCALE GENOMIC DNA]</scope>
    <source>
        <strain evidence="8">DSM 26</strain>
    </source>
</reference>
<keyword evidence="3 6" id="KW-0963">Cytoplasm</keyword>
<gene>
    <name evidence="6" type="primary">rbsD</name>
    <name evidence="7" type="ORF">AFK71_12625</name>
</gene>
<comment type="catalytic activity">
    <reaction evidence="1 6">
        <text>beta-D-ribopyranose = beta-D-ribofuranose</text>
        <dbReference type="Rhea" id="RHEA:25432"/>
        <dbReference type="ChEBI" id="CHEBI:27476"/>
        <dbReference type="ChEBI" id="CHEBI:47002"/>
        <dbReference type="EC" id="5.4.99.62"/>
    </reaction>
</comment>
<dbReference type="EC" id="5.4.99.62" evidence="2 6"/>
<evidence type="ECO:0000256" key="1">
    <source>
        <dbReference type="ARBA" id="ARBA00000223"/>
    </source>
</evidence>
<comment type="subunit">
    <text evidence="6">Homodecamer.</text>
</comment>
<dbReference type="PATRIC" id="fig|1473.5.peg.1099"/>
<feature type="active site" description="Proton donor" evidence="6">
    <location>
        <position position="20"/>
    </location>
</feature>
<dbReference type="EMBL" id="LGTO01000007">
    <property type="protein sequence ID" value="KNE19348.1"/>
    <property type="molecule type" value="Genomic_DNA"/>
</dbReference>
<comment type="caution">
    <text evidence="7">The sequence shown here is derived from an EMBL/GenBank/DDBJ whole genome shotgun (WGS) entry which is preliminary data.</text>
</comment>
<proteinExistence type="inferred from homology"/>
<comment type="pathway">
    <text evidence="6">Carbohydrate metabolism; D-ribose degradation; D-ribose 5-phosphate from beta-D-ribopyranose: step 1/2.</text>
</comment>
<evidence type="ECO:0000313" key="7">
    <source>
        <dbReference type="EMBL" id="KNE19348.1"/>
    </source>
</evidence>
<dbReference type="InterPro" id="IPR023064">
    <property type="entry name" value="D-ribose_pyranase"/>
</dbReference>
<comment type="similarity">
    <text evidence="6">Belongs to the RbsD / FucU family. RbsD subfamily.</text>
</comment>
<dbReference type="HAMAP" id="MF_01661">
    <property type="entry name" value="D_rib_pyranase"/>
    <property type="match status" value="1"/>
</dbReference>
<dbReference type="GO" id="GO:0005829">
    <property type="term" value="C:cytosol"/>
    <property type="evidence" value="ECO:0007669"/>
    <property type="project" value="TreeGrafter"/>
</dbReference>
<evidence type="ECO:0000256" key="5">
    <source>
        <dbReference type="ARBA" id="ARBA00023277"/>
    </source>
</evidence>
<protein>
    <recommendedName>
        <fullName evidence="2 6">D-ribose pyranase</fullName>
        <ecNumber evidence="2 6">5.4.99.62</ecNumber>
    </recommendedName>
</protein>
<dbReference type="RefSeq" id="WP_050351876.1">
    <property type="nucleotide sequence ID" value="NZ_CP073011.1"/>
</dbReference>
<organism evidence="7 8">
    <name type="scientific">Virgibacillus pantothenticus</name>
    <dbReference type="NCBI Taxonomy" id="1473"/>
    <lineage>
        <taxon>Bacteria</taxon>
        <taxon>Bacillati</taxon>
        <taxon>Bacillota</taxon>
        <taxon>Bacilli</taxon>
        <taxon>Bacillales</taxon>
        <taxon>Bacillaceae</taxon>
        <taxon>Virgibacillus</taxon>
    </lineage>
</organism>
<sequence>MKKTGILNRDIASVLSQLGHTDTIILADCGLPIPQQTLCIDLSIELGTPSLNDILQLIMQHMVVEKITMAKEITFKNTKLHHQLTANYLNVETDYVSHKELKEAIKDAKAVIRTGEATPFANVILHAGVIF</sequence>
<evidence type="ECO:0000256" key="2">
    <source>
        <dbReference type="ARBA" id="ARBA00012862"/>
    </source>
</evidence>
<dbReference type="GO" id="GO:0016872">
    <property type="term" value="F:intramolecular lyase activity"/>
    <property type="evidence" value="ECO:0007669"/>
    <property type="project" value="UniProtKB-UniRule"/>
</dbReference>